<dbReference type="RefSeq" id="WP_096228424.1">
    <property type="nucleotide sequence ID" value="NZ_CP168029.1"/>
</dbReference>
<protein>
    <submittedName>
        <fullName evidence="10">ABC transporter permease</fullName>
    </submittedName>
</protein>
<keyword evidence="4 7" id="KW-1133">Transmembrane helix</keyword>
<evidence type="ECO:0000313" key="11">
    <source>
        <dbReference type="Proteomes" id="UP000285258"/>
    </source>
</evidence>
<comment type="caution">
    <text evidence="10">The sequence shown here is derived from an EMBL/GenBank/DDBJ whole genome shotgun (WGS) entry which is preliminary data.</text>
</comment>
<dbReference type="Proteomes" id="UP000285258">
    <property type="component" value="Unassembled WGS sequence"/>
</dbReference>
<reference evidence="11" key="1">
    <citation type="submission" date="2018-05" db="EMBL/GenBank/DDBJ databases">
        <title>Genome Sequencing of selected type strains of the family Eggerthellaceae.</title>
        <authorList>
            <person name="Danylec N."/>
            <person name="Stoll D.A."/>
            <person name="Doetsch A."/>
            <person name="Huch M."/>
        </authorList>
    </citation>
    <scope>NUCLEOTIDE SEQUENCE [LARGE SCALE GENOMIC DNA]</scope>
    <source>
        <strain evidence="11">DSM 27213</strain>
    </source>
</reference>
<keyword evidence="3 7" id="KW-0812">Transmembrane</keyword>
<feature type="transmembrane region" description="Helical" evidence="7">
    <location>
        <begin position="366"/>
        <end position="388"/>
    </location>
</feature>
<dbReference type="GO" id="GO:0005886">
    <property type="term" value="C:plasma membrane"/>
    <property type="evidence" value="ECO:0007669"/>
    <property type="project" value="UniProtKB-SubCell"/>
</dbReference>
<feature type="transmembrane region" description="Helical" evidence="7">
    <location>
        <begin position="323"/>
        <end position="345"/>
    </location>
</feature>
<feature type="domain" description="ABC3 transporter permease C-terminal" evidence="8">
    <location>
        <begin position="327"/>
        <end position="481"/>
    </location>
</feature>
<feature type="transmembrane region" description="Helical" evidence="7">
    <location>
        <begin position="455"/>
        <end position="480"/>
    </location>
</feature>
<comment type="subcellular location">
    <subcellularLocation>
        <location evidence="1">Cell membrane</location>
        <topology evidence="1">Multi-pass membrane protein</topology>
    </subcellularLocation>
</comment>
<comment type="similarity">
    <text evidence="6">Belongs to the ABC-4 integral membrane protein family.</text>
</comment>
<keyword evidence="2" id="KW-1003">Cell membrane</keyword>
<evidence type="ECO:0000256" key="1">
    <source>
        <dbReference type="ARBA" id="ARBA00004651"/>
    </source>
</evidence>
<evidence type="ECO:0000256" key="5">
    <source>
        <dbReference type="ARBA" id="ARBA00023136"/>
    </source>
</evidence>
<dbReference type="GO" id="GO:0022857">
    <property type="term" value="F:transmembrane transporter activity"/>
    <property type="evidence" value="ECO:0007669"/>
    <property type="project" value="TreeGrafter"/>
</dbReference>
<keyword evidence="5 7" id="KW-0472">Membrane</keyword>
<dbReference type="Pfam" id="PF02687">
    <property type="entry name" value="FtsX"/>
    <property type="match status" value="1"/>
</dbReference>
<accession>A0A423UGV2</accession>
<dbReference type="InterPro" id="IPR050250">
    <property type="entry name" value="Macrolide_Exporter_MacB"/>
</dbReference>
<organism evidence="10 11">
    <name type="scientific">Gordonibacter urolithinfaciens</name>
    <dbReference type="NCBI Taxonomy" id="1335613"/>
    <lineage>
        <taxon>Bacteria</taxon>
        <taxon>Bacillati</taxon>
        <taxon>Actinomycetota</taxon>
        <taxon>Coriobacteriia</taxon>
        <taxon>Eggerthellales</taxon>
        <taxon>Eggerthellaceae</taxon>
        <taxon>Gordonibacter</taxon>
    </lineage>
</organism>
<dbReference type="InterPro" id="IPR025857">
    <property type="entry name" value="MacB_PCD"/>
</dbReference>
<dbReference type="EMBL" id="QIBW01000030">
    <property type="protein sequence ID" value="ROT87920.1"/>
    <property type="molecule type" value="Genomic_DNA"/>
</dbReference>
<gene>
    <name evidence="10" type="ORF">DMP12_14075</name>
</gene>
<dbReference type="PANTHER" id="PTHR30572">
    <property type="entry name" value="MEMBRANE COMPONENT OF TRANSPORTER-RELATED"/>
    <property type="match status" value="1"/>
</dbReference>
<evidence type="ECO:0000259" key="8">
    <source>
        <dbReference type="Pfam" id="PF02687"/>
    </source>
</evidence>
<feature type="domain" description="MacB-like periplasmic core" evidence="9">
    <location>
        <begin position="140"/>
        <end position="292"/>
    </location>
</feature>
<evidence type="ECO:0000256" key="3">
    <source>
        <dbReference type="ARBA" id="ARBA00022692"/>
    </source>
</evidence>
<dbReference type="PANTHER" id="PTHR30572:SF9">
    <property type="entry name" value="ABC TRANSPORTER PERMEASE PROTEIN"/>
    <property type="match status" value="1"/>
</dbReference>
<dbReference type="AlphaFoldDB" id="A0A423UGV2"/>
<evidence type="ECO:0000256" key="7">
    <source>
        <dbReference type="SAM" id="Phobius"/>
    </source>
</evidence>
<proteinExistence type="inferred from homology"/>
<dbReference type="Pfam" id="PF12704">
    <property type="entry name" value="MacB_PCD"/>
    <property type="match status" value="1"/>
</dbReference>
<evidence type="ECO:0000256" key="4">
    <source>
        <dbReference type="ARBA" id="ARBA00022989"/>
    </source>
</evidence>
<evidence type="ECO:0000256" key="2">
    <source>
        <dbReference type="ARBA" id="ARBA00022475"/>
    </source>
</evidence>
<evidence type="ECO:0000313" key="10">
    <source>
        <dbReference type="EMBL" id="ROT87920.1"/>
    </source>
</evidence>
<name>A0A423UGV2_9ACTN</name>
<dbReference type="InterPro" id="IPR003838">
    <property type="entry name" value="ABC3_permease_C"/>
</dbReference>
<evidence type="ECO:0000259" key="9">
    <source>
        <dbReference type="Pfam" id="PF12704"/>
    </source>
</evidence>
<evidence type="ECO:0000256" key="6">
    <source>
        <dbReference type="ARBA" id="ARBA00038076"/>
    </source>
</evidence>
<sequence length="492" mass="52092">MGLGKRALLYLTRKRGKTLILFLLLLVIATMALSGLAIKQAAQTAQLNVREALGGSFALKQNTSDASKWESVQQGSNGSKGFYRGEPITKELADRIMGSVDGIKGYNASYQSTVLMKKQGAYLDLVESDAEDGGGLGAMLASSGDMNKTSTAFGATDTAFDSYFAQGFLKLVDGRHLEHGETGKALISKELAEKNGLAVGDRLTLQQSETKAQMNGIDPEDTKIDVEIVGLYEPTAKASAVMSNWSIDNAVFTSLEVIQHVRPETGGESYERVDFHVDDPAEVNRIVEEVKNLDGLDPTDFTVDVDTGNVDSVIEPLENMDSLMTGLIAVMVVIGAIILYLVLAGRVRERIHESGVLLSLGVTKRAIVAQYLVEIALVAVLAFGASYFTSGLVAQTAAAQLLDYATEQAGDVGGSGAQGPTSSGDGMMAANSSSMAPKFEQNRDMTKIEVVIDPAALVGVYLAGGVLIIGSVAAAALPVLRLKPKEILTKMS</sequence>